<evidence type="ECO:0000313" key="2">
    <source>
        <dbReference type="EMBL" id="SDE38478.1"/>
    </source>
</evidence>
<keyword evidence="1" id="KW-1133">Transmembrane helix</keyword>
<accession>A0A1G7CGK9</accession>
<gene>
    <name evidence="2" type="ORF">SAMN05421544_10838</name>
</gene>
<dbReference type="EMBL" id="FNAS01000008">
    <property type="protein sequence ID" value="SDE38478.1"/>
    <property type="molecule type" value="Genomic_DNA"/>
</dbReference>
<dbReference type="RefSeq" id="WP_092736519.1">
    <property type="nucleotide sequence ID" value="NZ_FNAS01000008.1"/>
</dbReference>
<protein>
    <submittedName>
        <fullName evidence="2">Uncharacterized membrane protein</fullName>
    </submittedName>
</protein>
<evidence type="ECO:0000313" key="3">
    <source>
        <dbReference type="Proteomes" id="UP000198517"/>
    </source>
</evidence>
<feature type="transmembrane region" description="Helical" evidence="1">
    <location>
        <begin position="21"/>
        <end position="39"/>
    </location>
</feature>
<keyword evidence="1" id="KW-0472">Membrane</keyword>
<reference evidence="2 3" key="1">
    <citation type="submission" date="2016-10" db="EMBL/GenBank/DDBJ databases">
        <authorList>
            <person name="de Groot N.N."/>
        </authorList>
    </citation>
    <scope>NUCLEOTIDE SEQUENCE [LARGE SCALE GENOMIC DNA]</scope>
    <source>
        <strain evidence="2 3">DSM 24015</strain>
    </source>
</reference>
<dbReference type="AlphaFoldDB" id="A0A1G7CGK9"/>
<sequence length="123" mass="13629">MNDLAHKEARLNNLVGNLLRIGVLTSVIVVFIGIIIGVFRGDLVINIPEATPTENTFITYYKDLMLGETHAIIETGVLLMLFTPIMRIVFAAIAFYKEKDKLYTFLSLVVLAVIILSFSLGKG</sequence>
<keyword evidence="3" id="KW-1185">Reference proteome</keyword>
<feature type="transmembrane region" description="Helical" evidence="1">
    <location>
        <begin position="102"/>
        <end position="120"/>
    </location>
</feature>
<feature type="transmembrane region" description="Helical" evidence="1">
    <location>
        <begin position="71"/>
        <end position="95"/>
    </location>
</feature>
<evidence type="ECO:0000256" key="1">
    <source>
        <dbReference type="SAM" id="Phobius"/>
    </source>
</evidence>
<dbReference type="InterPro" id="IPR012861">
    <property type="entry name" value="DUF1634"/>
</dbReference>
<dbReference type="Pfam" id="PF07843">
    <property type="entry name" value="DUF1634"/>
    <property type="match status" value="1"/>
</dbReference>
<name>A0A1G7CGK9_9FLAO</name>
<dbReference type="STRING" id="1071918.SAMN05421544_10838"/>
<keyword evidence="1" id="KW-0812">Transmembrane</keyword>
<proteinExistence type="predicted"/>
<dbReference type="OrthoDB" id="1072981at2"/>
<organism evidence="2 3">
    <name type="scientific">Riemerella columbipharyngis</name>
    <dbReference type="NCBI Taxonomy" id="1071918"/>
    <lineage>
        <taxon>Bacteria</taxon>
        <taxon>Pseudomonadati</taxon>
        <taxon>Bacteroidota</taxon>
        <taxon>Flavobacteriia</taxon>
        <taxon>Flavobacteriales</taxon>
        <taxon>Weeksellaceae</taxon>
        <taxon>Riemerella</taxon>
    </lineage>
</organism>
<dbReference type="Proteomes" id="UP000198517">
    <property type="component" value="Unassembled WGS sequence"/>
</dbReference>